<organism evidence="1 2">
    <name type="scientific">Anisodus acutangulus</name>
    <dbReference type="NCBI Taxonomy" id="402998"/>
    <lineage>
        <taxon>Eukaryota</taxon>
        <taxon>Viridiplantae</taxon>
        <taxon>Streptophyta</taxon>
        <taxon>Embryophyta</taxon>
        <taxon>Tracheophyta</taxon>
        <taxon>Spermatophyta</taxon>
        <taxon>Magnoliopsida</taxon>
        <taxon>eudicotyledons</taxon>
        <taxon>Gunneridae</taxon>
        <taxon>Pentapetalae</taxon>
        <taxon>asterids</taxon>
        <taxon>lamiids</taxon>
        <taxon>Solanales</taxon>
        <taxon>Solanaceae</taxon>
        <taxon>Solanoideae</taxon>
        <taxon>Hyoscyameae</taxon>
        <taxon>Anisodus</taxon>
    </lineage>
</organism>
<accession>A0A9Q1N0S1</accession>
<dbReference type="AlphaFoldDB" id="A0A9Q1N0S1"/>
<dbReference type="Proteomes" id="UP001152561">
    <property type="component" value="Unassembled WGS sequence"/>
</dbReference>
<sequence length="95" mass="11042">MFDFDSLQYLQGHSVFSKNADLNLRRACFLSFGQQKAALKKLRNPSETSSRHVLAMVDWLVQKSAIHPRKSQWCHKLLKSAHERSRIFEMPPMAL</sequence>
<name>A0A9Q1N0S1_9SOLA</name>
<reference evidence="2" key="1">
    <citation type="journal article" date="2023" name="Proc. Natl. Acad. Sci. U.S.A.">
        <title>Genomic and structural basis for evolution of tropane alkaloid biosynthesis.</title>
        <authorList>
            <person name="Wanga Y.-J."/>
            <person name="Taina T."/>
            <person name="Yua J.-Y."/>
            <person name="Lia J."/>
            <person name="Xua B."/>
            <person name="Chenc J."/>
            <person name="D'Auriad J.C."/>
            <person name="Huanga J.-P."/>
            <person name="Huanga S.-X."/>
        </authorList>
    </citation>
    <scope>NUCLEOTIDE SEQUENCE [LARGE SCALE GENOMIC DNA]</scope>
    <source>
        <strain evidence="2">cv. KIB-2019</strain>
    </source>
</reference>
<dbReference type="EMBL" id="JAJAGQ010000002">
    <property type="protein sequence ID" value="KAJ8570692.1"/>
    <property type="molecule type" value="Genomic_DNA"/>
</dbReference>
<comment type="caution">
    <text evidence="1">The sequence shown here is derived from an EMBL/GenBank/DDBJ whole genome shotgun (WGS) entry which is preliminary data.</text>
</comment>
<gene>
    <name evidence="1" type="ORF">K7X08_037664</name>
</gene>
<evidence type="ECO:0000313" key="2">
    <source>
        <dbReference type="Proteomes" id="UP001152561"/>
    </source>
</evidence>
<keyword evidence="2" id="KW-1185">Reference proteome</keyword>
<proteinExistence type="predicted"/>
<evidence type="ECO:0000313" key="1">
    <source>
        <dbReference type="EMBL" id="KAJ8570692.1"/>
    </source>
</evidence>
<protein>
    <submittedName>
        <fullName evidence="1">Uncharacterized protein</fullName>
    </submittedName>
</protein>